<dbReference type="InterPro" id="IPR050511">
    <property type="entry name" value="AMPK_gamma/SDS23_families"/>
</dbReference>
<dbReference type="InterPro" id="IPR000644">
    <property type="entry name" value="CBS_dom"/>
</dbReference>
<feature type="domain" description="CBS" evidence="5">
    <location>
        <begin position="252"/>
        <end position="310"/>
    </location>
</feature>
<dbReference type="EMBL" id="JBEVYD010000012">
    <property type="protein sequence ID" value="KAL3229099.1"/>
    <property type="molecule type" value="Genomic_DNA"/>
</dbReference>
<feature type="domain" description="CBS" evidence="5">
    <location>
        <begin position="175"/>
        <end position="238"/>
    </location>
</feature>
<comment type="caution">
    <text evidence="6">The sequence shown here is derived from an EMBL/GenBank/DDBJ whole genome shotgun (WGS) entry which is preliminary data.</text>
</comment>
<dbReference type="InterPro" id="IPR046342">
    <property type="entry name" value="CBS_dom_sf"/>
</dbReference>
<evidence type="ECO:0000256" key="2">
    <source>
        <dbReference type="ARBA" id="ARBA00022737"/>
    </source>
</evidence>
<keyword evidence="6" id="KW-0418">Kinase</keyword>
<feature type="domain" description="CBS" evidence="5">
    <location>
        <begin position="319"/>
        <end position="377"/>
    </location>
</feature>
<dbReference type="PANTHER" id="PTHR13780:SF35">
    <property type="entry name" value="LD22662P"/>
    <property type="match status" value="1"/>
</dbReference>
<dbReference type="SMART" id="SM00116">
    <property type="entry name" value="CBS"/>
    <property type="match status" value="4"/>
</dbReference>
<organism evidence="6 7">
    <name type="scientific">Nakaseomyces bracarensis</name>
    <dbReference type="NCBI Taxonomy" id="273131"/>
    <lineage>
        <taxon>Eukaryota</taxon>
        <taxon>Fungi</taxon>
        <taxon>Dikarya</taxon>
        <taxon>Ascomycota</taxon>
        <taxon>Saccharomycotina</taxon>
        <taxon>Saccharomycetes</taxon>
        <taxon>Saccharomycetales</taxon>
        <taxon>Saccharomycetaceae</taxon>
        <taxon>Nakaseomyces</taxon>
    </lineage>
</organism>
<name>A0ABR4NMQ9_9SACH</name>
<gene>
    <name evidence="6" type="ORF">RNJ44_02186</name>
</gene>
<keyword evidence="7" id="KW-1185">Reference proteome</keyword>
<dbReference type="Proteomes" id="UP001623330">
    <property type="component" value="Unassembled WGS sequence"/>
</dbReference>
<evidence type="ECO:0000313" key="7">
    <source>
        <dbReference type="Proteomes" id="UP001623330"/>
    </source>
</evidence>
<sequence length="377" mass="43246">MLTFFCPREFIIIFKWMRERERADDDDIINAYGEYLSIYLFELLGIRRKVTTLCLAIILIKQITMDAIEEQRIALESCRGFLKGKSLYDILPVSYRMVVLETGLPVKRALNVLIQNKILSAPLWDSEKSRFAGLLTLMDFIGLVQYFFSNPDKIDVVDKLRLGNLKEIENSVGIHEPLEECSIQPERSLFEACQMMLESRTRKIPLLDKDEVTDRELVVGVLTQYRILKFLAMNYKDAQLMHMPLSSLNISTTTNLKTCKMETPLIDTIQMMTTNEISSIPIVDNNNVLLNAYESSDILGLIKGGIYNDLSLCVGEALMRRSDDHEGIYTCTVDDKFSSILDIIRKSRIHRFFIVDKEGKLQGILTLGDILRYIIEG</sequence>
<evidence type="ECO:0000256" key="3">
    <source>
        <dbReference type="ARBA" id="ARBA00023122"/>
    </source>
</evidence>
<evidence type="ECO:0000256" key="1">
    <source>
        <dbReference type="ARBA" id="ARBA00006750"/>
    </source>
</evidence>
<dbReference type="CDD" id="cd04641">
    <property type="entry name" value="CBS_euAMPK_gamma-like_repeat2"/>
    <property type="match status" value="1"/>
</dbReference>
<keyword evidence="2" id="KW-0677">Repeat</keyword>
<evidence type="ECO:0000259" key="5">
    <source>
        <dbReference type="PROSITE" id="PS51371"/>
    </source>
</evidence>
<reference evidence="6 7" key="1">
    <citation type="submission" date="2024-05" db="EMBL/GenBank/DDBJ databases">
        <title>Long read based assembly of the Candida bracarensis genome reveals expanded adhesin content.</title>
        <authorList>
            <person name="Marcet-Houben M."/>
            <person name="Ksiezopolska E."/>
            <person name="Gabaldon T."/>
        </authorList>
    </citation>
    <scope>NUCLEOTIDE SEQUENCE [LARGE SCALE GENOMIC DNA]</scope>
    <source>
        <strain evidence="6 7">CBM6</strain>
    </source>
</reference>
<dbReference type="PROSITE" id="PS51371">
    <property type="entry name" value="CBS"/>
    <property type="match status" value="4"/>
</dbReference>
<dbReference type="CDD" id="cd04618">
    <property type="entry name" value="CBS_euAMPK_gamma-like_repeat1"/>
    <property type="match status" value="1"/>
</dbReference>
<accession>A0ABR4NMQ9</accession>
<dbReference type="GO" id="GO:0016301">
    <property type="term" value="F:kinase activity"/>
    <property type="evidence" value="ECO:0007669"/>
    <property type="project" value="UniProtKB-KW"/>
</dbReference>
<keyword evidence="3 4" id="KW-0129">CBS domain</keyword>
<dbReference type="SUPFAM" id="SSF54631">
    <property type="entry name" value="CBS-domain pair"/>
    <property type="match status" value="2"/>
</dbReference>
<comment type="similarity">
    <text evidence="1">Belongs to the 5'-AMP-activated protein kinase gamma subunit family.</text>
</comment>
<feature type="domain" description="CBS" evidence="5">
    <location>
        <begin position="93"/>
        <end position="153"/>
    </location>
</feature>
<protein>
    <submittedName>
        <fullName evidence="6">5'-AMP-activated protein kinase subunit gamma</fullName>
    </submittedName>
</protein>
<dbReference type="Pfam" id="PF00571">
    <property type="entry name" value="CBS"/>
    <property type="match status" value="3"/>
</dbReference>
<evidence type="ECO:0000313" key="6">
    <source>
        <dbReference type="EMBL" id="KAL3229099.1"/>
    </source>
</evidence>
<keyword evidence="6" id="KW-0808">Transferase</keyword>
<evidence type="ECO:0000256" key="4">
    <source>
        <dbReference type="PROSITE-ProRule" id="PRU00703"/>
    </source>
</evidence>
<dbReference type="PANTHER" id="PTHR13780">
    <property type="entry name" value="AMP-ACTIVATED PROTEIN KINASE, GAMMA REGULATORY SUBUNIT"/>
    <property type="match status" value="1"/>
</dbReference>
<proteinExistence type="inferred from homology"/>
<dbReference type="Gene3D" id="3.10.580.10">
    <property type="entry name" value="CBS-domain"/>
    <property type="match status" value="2"/>
</dbReference>